<feature type="signal peptide" evidence="1">
    <location>
        <begin position="1"/>
        <end position="23"/>
    </location>
</feature>
<dbReference type="EMBL" id="FQZN01000003">
    <property type="protein sequence ID" value="SHI52732.1"/>
    <property type="molecule type" value="Genomic_DNA"/>
</dbReference>
<keyword evidence="1" id="KW-0732">Signal</keyword>
<dbReference type="Gene3D" id="3.80.10.10">
    <property type="entry name" value="Ribonuclease Inhibitor"/>
    <property type="match status" value="1"/>
</dbReference>
<organism evidence="2 3">
    <name type="scientific">Bacteroides stercorirosoris</name>
    <dbReference type="NCBI Taxonomy" id="871324"/>
    <lineage>
        <taxon>Bacteria</taxon>
        <taxon>Pseudomonadati</taxon>
        <taxon>Bacteroidota</taxon>
        <taxon>Bacteroidia</taxon>
        <taxon>Bacteroidales</taxon>
        <taxon>Bacteroidaceae</taxon>
        <taxon>Bacteroides</taxon>
    </lineage>
</organism>
<dbReference type="Pfam" id="PF13306">
    <property type="entry name" value="LRR_5"/>
    <property type="match status" value="1"/>
</dbReference>
<evidence type="ECO:0000313" key="2">
    <source>
        <dbReference type="EMBL" id="SHI52732.1"/>
    </source>
</evidence>
<protein>
    <submittedName>
        <fullName evidence="2">Leucine rich repeat-containing protein</fullName>
    </submittedName>
</protein>
<reference evidence="3" key="1">
    <citation type="submission" date="2016-11" db="EMBL/GenBank/DDBJ databases">
        <authorList>
            <person name="Varghese N."/>
            <person name="Submissions S."/>
        </authorList>
    </citation>
    <scope>NUCLEOTIDE SEQUENCE [LARGE SCALE GENOMIC DNA]</scope>
    <source>
        <strain evidence="3">DSM 26884</strain>
    </source>
</reference>
<dbReference type="Proteomes" id="UP000184192">
    <property type="component" value="Unassembled WGS sequence"/>
</dbReference>
<dbReference type="RefSeq" id="WP_073312761.1">
    <property type="nucleotide sequence ID" value="NZ_FQZN01000003.1"/>
</dbReference>
<dbReference type="GeneID" id="92710992"/>
<dbReference type="PROSITE" id="PS51257">
    <property type="entry name" value="PROKAR_LIPOPROTEIN"/>
    <property type="match status" value="1"/>
</dbReference>
<evidence type="ECO:0000256" key="1">
    <source>
        <dbReference type="SAM" id="SignalP"/>
    </source>
</evidence>
<dbReference type="SUPFAM" id="SSF52058">
    <property type="entry name" value="L domain-like"/>
    <property type="match status" value="1"/>
</dbReference>
<dbReference type="InterPro" id="IPR032675">
    <property type="entry name" value="LRR_dom_sf"/>
</dbReference>
<dbReference type="PANTHER" id="PTHR45661:SF3">
    <property type="entry name" value="IG-LIKE DOMAIN-CONTAINING PROTEIN"/>
    <property type="match status" value="1"/>
</dbReference>
<feature type="chain" id="PRO_5012500191" evidence="1">
    <location>
        <begin position="24"/>
        <end position="595"/>
    </location>
</feature>
<sequence>MKRTIRLSALSAAILVMAALATASCTDAVAPLADVPSTGVSTDDEEEDLTGKPIQIGSVVSLAPNDGAETRAISTDPDFPVEGSTMTVCCFVPTDAVFGKAYSPAAHANYIYDGTSASWKPTNPDAPLCWQSGTLRHFFAAVSPAVDDTEVDFGAGAKALISESGTDADGNYVVNNMVFDPAFSLPVTWTNELYTAWGRVRSTGIRSDCYYYKPKTDTQISLTLCRPLVSIDIISESTKVMLRNAPSATNNTSIGDLESYPILRTMQMLPSDGGSIHRAYTLPYPYSDTGKTNISFTTDAGASISTVEKEKLIAGSKVMINGQDNTSAVTNSTAGGLSTALSGADPNKKKIVIGGTINDADMSALKTFIKSNSITDVVILADGVTSIGESAFSDCSSLTSINLPKGVTSIGESAFYGCISLTNISLPDGVTSIGDNAFAQCALISIILPEKLTSIGMATFANCEDLTSINLPKGVTSIEDGAFCGCTSLISISLPDKLASIGMEAFGYCSNLEEISLSGINDQFELALPTLGSKAFTSTKLNTLYLRDVPEATFKANLSTYSTWGNISWKAIQYDYNGTGDDLDGANYAGHWVAP</sequence>
<dbReference type="InterPro" id="IPR026906">
    <property type="entry name" value="LRR_5"/>
</dbReference>
<name>A0A1M6BVB2_9BACE</name>
<dbReference type="PANTHER" id="PTHR45661">
    <property type="entry name" value="SURFACE ANTIGEN"/>
    <property type="match status" value="1"/>
</dbReference>
<keyword evidence="3" id="KW-1185">Reference proteome</keyword>
<gene>
    <name evidence="2" type="ORF">SAMN05444350_103177</name>
</gene>
<dbReference type="InterPro" id="IPR053139">
    <property type="entry name" value="Surface_bspA-like"/>
</dbReference>
<proteinExistence type="predicted"/>
<evidence type="ECO:0000313" key="3">
    <source>
        <dbReference type="Proteomes" id="UP000184192"/>
    </source>
</evidence>
<dbReference type="AlphaFoldDB" id="A0A1M6BVB2"/>
<dbReference type="eggNOG" id="COG5492">
    <property type="taxonomic scope" value="Bacteria"/>
</dbReference>
<accession>A0A1M6BVB2</accession>